<evidence type="ECO:0000256" key="1">
    <source>
        <dbReference type="ARBA" id="ARBA00004127"/>
    </source>
</evidence>
<protein>
    <submittedName>
        <fullName evidence="8">DUF202 domain-containing protein</fullName>
    </submittedName>
</protein>
<evidence type="ECO:0000313" key="9">
    <source>
        <dbReference type="Proteomes" id="UP001154240"/>
    </source>
</evidence>
<feature type="transmembrane region" description="Helical" evidence="5">
    <location>
        <begin position="287"/>
        <end position="307"/>
    </location>
</feature>
<dbReference type="InterPro" id="IPR003807">
    <property type="entry name" value="DUF202"/>
</dbReference>
<name>A0A9X4MFR8_9BACT</name>
<feature type="domain" description="DUF202" evidence="6">
    <location>
        <begin position="138"/>
        <end position="170"/>
    </location>
</feature>
<feature type="domain" description="DUF202" evidence="6">
    <location>
        <begin position="412"/>
        <end position="464"/>
    </location>
</feature>
<sequence>MSKEMLVGLEKMQALKALGDRYGCPWVEYQESVTGPQLLLWKLDMAQLRAEGWFPRIVSDGRATIIADVPSPALADKVRKTLGVQEVEFQVTLPGDLTRIFEHNQDLNPGFPATAGRTPLAKVRTYLAGRRSLFTHYRTLLAKSRTGLAFIRTGLSFVTIGLLFLRLAGGGYYLFLEIPLLISGLIMVYDGLKWYLPARAIYAALPPCVDTGATGGTSVLEAYNEYIAPEFRRSQVVEGAEAQRQGWTSLSPVMRRRYLASDRTDLAEERTLLACFRTRMAKVRTGLAFTRTGFAFISLGLGLLRQFQASRWLVLDLGFIGIGAVMGLEGFFWYLRGRRAGVEGQRSVRQKTGMPTIWDYFFPHSHAMPGVVINPMTLPVKSSHAPGIWATTGVALERTVLAERRNVMARLRTVMARARTGFAFIRTGLSLFSIGVAFMLFFNDSGGSGWEVFNYLMIASGLLLVTDGFVWSIPAERTRRQFPYCYGDMELPLPDYGIPARFWKTVVFSNDAA</sequence>
<reference evidence="8" key="2">
    <citation type="submission" date="2022-10" db="EMBL/GenBank/DDBJ databases">
        <authorList>
            <person name="Aronson H.S."/>
        </authorList>
    </citation>
    <scope>NUCLEOTIDE SEQUENCE</scope>
    <source>
        <strain evidence="8">RS19-109</strain>
    </source>
</reference>
<reference evidence="8" key="1">
    <citation type="journal article" date="2022" name="bioRxiv">
        <title>Thiovibrio frasassiensisgen. nov., sp. nov., an autotrophic, elemental sulfur disproportionating bacterium isolated from sulfidic karst sediment, and proposal of Thiovibrionaceae fam. nov.</title>
        <authorList>
            <person name="Aronson H."/>
            <person name="Thomas C."/>
            <person name="Bhattacharyya M."/>
            <person name="Eckstein S."/>
            <person name="Jensen S."/>
            <person name="Barco R."/>
            <person name="Macalady J."/>
            <person name="Amend J."/>
        </authorList>
    </citation>
    <scope>NUCLEOTIDE SEQUENCE</scope>
    <source>
        <strain evidence="8">RS19-109</strain>
    </source>
</reference>
<comment type="caution">
    <text evidence="8">The sequence shown here is derived from an EMBL/GenBank/DDBJ whole genome shotgun (WGS) entry which is preliminary data.</text>
</comment>
<dbReference type="Proteomes" id="UP001154240">
    <property type="component" value="Unassembled WGS sequence"/>
</dbReference>
<feature type="transmembrane region" description="Helical" evidence="5">
    <location>
        <begin position="147"/>
        <end position="165"/>
    </location>
</feature>
<dbReference type="Pfam" id="PF02656">
    <property type="entry name" value="DUF202"/>
    <property type="match status" value="2"/>
</dbReference>
<dbReference type="AlphaFoldDB" id="A0A9X4MFR8"/>
<evidence type="ECO:0000256" key="3">
    <source>
        <dbReference type="ARBA" id="ARBA00022989"/>
    </source>
</evidence>
<evidence type="ECO:0000256" key="4">
    <source>
        <dbReference type="ARBA" id="ARBA00023136"/>
    </source>
</evidence>
<evidence type="ECO:0000313" key="8">
    <source>
        <dbReference type="EMBL" id="MDG4476669.1"/>
    </source>
</evidence>
<evidence type="ECO:0000259" key="7">
    <source>
        <dbReference type="Pfam" id="PF05157"/>
    </source>
</evidence>
<dbReference type="Pfam" id="PF05157">
    <property type="entry name" value="MshEN"/>
    <property type="match status" value="1"/>
</dbReference>
<keyword evidence="4 5" id="KW-0472">Membrane</keyword>
<proteinExistence type="predicted"/>
<keyword evidence="9" id="KW-1185">Reference proteome</keyword>
<keyword evidence="3 5" id="KW-1133">Transmembrane helix</keyword>
<feature type="transmembrane region" description="Helical" evidence="5">
    <location>
        <begin position="171"/>
        <end position="189"/>
    </location>
</feature>
<feature type="transmembrane region" description="Helical" evidence="5">
    <location>
        <begin position="453"/>
        <end position="473"/>
    </location>
</feature>
<evidence type="ECO:0000256" key="5">
    <source>
        <dbReference type="SAM" id="Phobius"/>
    </source>
</evidence>
<evidence type="ECO:0000256" key="2">
    <source>
        <dbReference type="ARBA" id="ARBA00022692"/>
    </source>
</evidence>
<dbReference type="EMBL" id="JAPHEH010000001">
    <property type="protein sequence ID" value="MDG4476669.1"/>
    <property type="molecule type" value="Genomic_DNA"/>
</dbReference>
<keyword evidence="2 5" id="KW-0812">Transmembrane</keyword>
<feature type="transmembrane region" description="Helical" evidence="5">
    <location>
        <begin position="420"/>
        <end position="441"/>
    </location>
</feature>
<feature type="domain" description="Type II secretion system protein GspE N-terminal" evidence="7">
    <location>
        <begin position="22"/>
        <end position="106"/>
    </location>
</feature>
<dbReference type="InterPro" id="IPR007831">
    <property type="entry name" value="T2SS_GspE_N"/>
</dbReference>
<organism evidence="8 9">
    <name type="scientific">Thiovibrio frasassiensis</name>
    <dbReference type="NCBI Taxonomy" id="2984131"/>
    <lineage>
        <taxon>Bacteria</taxon>
        <taxon>Pseudomonadati</taxon>
        <taxon>Thermodesulfobacteriota</taxon>
        <taxon>Desulfobulbia</taxon>
        <taxon>Desulfobulbales</taxon>
        <taxon>Thiovibrionaceae</taxon>
        <taxon>Thiovibrio</taxon>
    </lineage>
</organism>
<accession>A0A9X4MFR8</accession>
<evidence type="ECO:0000259" key="6">
    <source>
        <dbReference type="Pfam" id="PF02656"/>
    </source>
</evidence>
<gene>
    <name evidence="8" type="ORF">OLX77_10950</name>
</gene>
<comment type="subcellular location">
    <subcellularLocation>
        <location evidence="1">Endomembrane system</location>
        <topology evidence="1">Multi-pass membrane protein</topology>
    </subcellularLocation>
</comment>
<dbReference type="GO" id="GO:0012505">
    <property type="term" value="C:endomembrane system"/>
    <property type="evidence" value="ECO:0007669"/>
    <property type="project" value="UniProtKB-SubCell"/>
</dbReference>
<dbReference type="RefSeq" id="WP_307633634.1">
    <property type="nucleotide sequence ID" value="NZ_JAPHEH010000001.1"/>
</dbReference>
<feature type="transmembrane region" description="Helical" evidence="5">
    <location>
        <begin position="313"/>
        <end position="335"/>
    </location>
</feature>